<dbReference type="EC" id="6.3.2.1" evidence="8"/>
<comment type="subunit">
    <text evidence="8">Homodimer.</text>
</comment>
<evidence type="ECO:0000313" key="9">
    <source>
        <dbReference type="EMBL" id="HJF15326.1"/>
    </source>
</evidence>
<dbReference type="InterPro" id="IPR003721">
    <property type="entry name" value="Pantoate_ligase"/>
</dbReference>
<protein>
    <recommendedName>
        <fullName evidence="8">Pantothenate synthetase</fullName>
        <shortName evidence="8">PS</shortName>
        <ecNumber evidence="8">6.3.2.1</ecNumber>
    </recommendedName>
    <alternativeName>
        <fullName evidence="8">Pantoate--beta-alanine ligase</fullName>
    </alternativeName>
    <alternativeName>
        <fullName evidence="8">Pantoate-activating enzyme</fullName>
    </alternativeName>
</protein>
<dbReference type="Pfam" id="PF02569">
    <property type="entry name" value="Pantoate_ligase"/>
    <property type="match status" value="1"/>
</dbReference>
<comment type="subcellular location">
    <subcellularLocation>
        <location evidence="8">Cytoplasm</location>
    </subcellularLocation>
</comment>
<feature type="binding site" evidence="8">
    <location>
        <position position="73"/>
    </location>
    <ligand>
        <name>beta-alanine</name>
        <dbReference type="ChEBI" id="CHEBI:57966"/>
    </ligand>
</feature>
<name>A0A921FQZ7_9MICC</name>
<comment type="catalytic activity">
    <reaction evidence="7 8">
        <text>(R)-pantoate + beta-alanine + ATP = (R)-pantothenate + AMP + diphosphate + H(+)</text>
        <dbReference type="Rhea" id="RHEA:10912"/>
        <dbReference type="ChEBI" id="CHEBI:15378"/>
        <dbReference type="ChEBI" id="CHEBI:15980"/>
        <dbReference type="ChEBI" id="CHEBI:29032"/>
        <dbReference type="ChEBI" id="CHEBI:30616"/>
        <dbReference type="ChEBI" id="CHEBI:33019"/>
        <dbReference type="ChEBI" id="CHEBI:57966"/>
        <dbReference type="ChEBI" id="CHEBI:456215"/>
        <dbReference type="EC" id="6.3.2.1"/>
    </reaction>
</comment>
<evidence type="ECO:0000256" key="6">
    <source>
        <dbReference type="ARBA" id="ARBA00022840"/>
    </source>
</evidence>
<feature type="active site" description="Proton donor" evidence="8">
    <location>
        <position position="49"/>
    </location>
</feature>
<dbReference type="CDD" id="cd00560">
    <property type="entry name" value="PanC"/>
    <property type="match status" value="1"/>
</dbReference>
<proteinExistence type="inferred from homology"/>
<dbReference type="SUPFAM" id="SSF52374">
    <property type="entry name" value="Nucleotidylyl transferase"/>
    <property type="match status" value="1"/>
</dbReference>
<dbReference type="AlphaFoldDB" id="A0A921FQZ7"/>
<dbReference type="Proteomes" id="UP000703315">
    <property type="component" value="Unassembled WGS sequence"/>
</dbReference>
<evidence type="ECO:0000256" key="8">
    <source>
        <dbReference type="HAMAP-Rule" id="MF_00158"/>
    </source>
</evidence>
<dbReference type="InterPro" id="IPR014729">
    <property type="entry name" value="Rossmann-like_a/b/a_fold"/>
</dbReference>
<dbReference type="Gene3D" id="3.40.50.620">
    <property type="entry name" value="HUPs"/>
    <property type="match status" value="1"/>
</dbReference>
<keyword evidence="3 8" id="KW-0436">Ligase</keyword>
<dbReference type="EMBL" id="DYXC01000125">
    <property type="protein sequence ID" value="HJF15326.1"/>
    <property type="molecule type" value="Genomic_DNA"/>
</dbReference>
<dbReference type="RefSeq" id="WP_303907248.1">
    <property type="nucleotide sequence ID" value="NZ_DYXC01000125.1"/>
</dbReference>
<evidence type="ECO:0000256" key="1">
    <source>
        <dbReference type="ARBA" id="ARBA00004990"/>
    </source>
</evidence>
<dbReference type="InterPro" id="IPR042176">
    <property type="entry name" value="Pantoate_ligase_C"/>
</dbReference>
<keyword evidence="4 8" id="KW-0566">Pantothenate biosynthesis</keyword>
<evidence type="ECO:0000256" key="3">
    <source>
        <dbReference type="ARBA" id="ARBA00022598"/>
    </source>
</evidence>
<dbReference type="PANTHER" id="PTHR21299:SF1">
    <property type="entry name" value="PANTOATE--BETA-ALANINE LIGASE"/>
    <property type="match status" value="1"/>
</dbReference>
<feature type="binding site" evidence="8">
    <location>
        <begin position="204"/>
        <end position="207"/>
    </location>
    <ligand>
        <name>ATP</name>
        <dbReference type="ChEBI" id="CHEBI:30616"/>
    </ligand>
</feature>
<comment type="miscellaneous">
    <text evidence="8">The reaction proceeds by a bi uni uni bi ping pong mechanism.</text>
</comment>
<dbReference type="GO" id="GO:0005829">
    <property type="term" value="C:cytosol"/>
    <property type="evidence" value="ECO:0007669"/>
    <property type="project" value="TreeGrafter"/>
</dbReference>
<accession>A0A921FQZ7</accession>
<evidence type="ECO:0000256" key="2">
    <source>
        <dbReference type="ARBA" id="ARBA00009256"/>
    </source>
</evidence>
<dbReference type="NCBIfam" id="TIGR00018">
    <property type="entry name" value="panC"/>
    <property type="match status" value="1"/>
</dbReference>
<feature type="binding site" evidence="8">
    <location>
        <begin position="42"/>
        <end position="49"/>
    </location>
    <ligand>
        <name>ATP</name>
        <dbReference type="ChEBI" id="CHEBI:30616"/>
    </ligand>
</feature>
<keyword evidence="6 8" id="KW-0067">ATP-binding</keyword>
<comment type="function">
    <text evidence="8">Catalyzes the condensation of pantoate with beta-alanine in an ATP-dependent reaction via a pantoyl-adenylate intermediate.</text>
</comment>
<comment type="similarity">
    <text evidence="2 8">Belongs to the pantothenate synthetase family.</text>
</comment>
<gene>
    <name evidence="8 9" type="primary">panC</name>
    <name evidence="9" type="ORF">K8V32_11095</name>
</gene>
<evidence type="ECO:0000256" key="7">
    <source>
        <dbReference type="ARBA" id="ARBA00048258"/>
    </source>
</evidence>
<keyword evidence="8" id="KW-0963">Cytoplasm</keyword>
<dbReference type="HAMAP" id="MF_00158">
    <property type="entry name" value="PanC"/>
    <property type="match status" value="1"/>
</dbReference>
<sequence length="308" mass="33527">MTDQQALLATTTTDVKILIADKVAELIAAGNPNPTVGLVPTMGALHDGHGALFKQARAENDLVIASIFVNPLQFDQPEDFEHYPRTLDADLELVTRYGGDIVFAPATEHMYPGFPDAPQIRVSAGQMGRVFEGASRPGHFDGVCTVVAKLWNILMPPAPAVFRSYFGQKDAQQLAIVTRMAQDLNIDVEIRPVSLVRAPSGLALSSRNVRLDDHGMEKALGLSQALHYLADLATRGERLDISAARDIVRAQENVELDYLEIVDPTTLQPLTAQQLAMPLEREALALVAAWVPPVRLIDNMLLAPQATN</sequence>
<feature type="binding site" evidence="8">
    <location>
        <position position="173"/>
    </location>
    <ligand>
        <name>(R)-pantoate</name>
        <dbReference type="ChEBI" id="CHEBI:15980"/>
    </ligand>
</feature>
<feature type="binding site" evidence="8">
    <location>
        <begin position="167"/>
        <end position="170"/>
    </location>
    <ligand>
        <name>ATP</name>
        <dbReference type="ChEBI" id="CHEBI:30616"/>
    </ligand>
</feature>
<dbReference type="GO" id="GO:0004592">
    <property type="term" value="F:pantoate-beta-alanine ligase activity"/>
    <property type="evidence" value="ECO:0007669"/>
    <property type="project" value="UniProtKB-UniRule"/>
</dbReference>
<dbReference type="GO" id="GO:0005524">
    <property type="term" value="F:ATP binding"/>
    <property type="evidence" value="ECO:0007669"/>
    <property type="project" value="UniProtKB-KW"/>
</dbReference>
<dbReference type="PANTHER" id="PTHR21299">
    <property type="entry name" value="CYTIDYLATE KINASE/PANTOATE-BETA-ALANINE LIGASE"/>
    <property type="match status" value="1"/>
</dbReference>
<feature type="binding site" evidence="8">
    <location>
        <position position="73"/>
    </location>
    <ligand>
        <name>(R)-pantoate</name>
        <dbReference type="ChEBI" id="CHEBI:15980"/>
    </ligand>
</feature>
<comment type="pathway">
    <text evidence="1 8">Cofactor biosynthesis; (R)-pantothenate biosynthesis; (R)-pantothenate from (R)-pantoate and beta-alanine: step 1/1.</text>
</comment>
<evidence type="ECO:0000256" key="5">
    <source>
        <dbReference type="ARBA" id="ARBA00022741"/>
    </source>
</evidence>
<evidence type="ECO:0000313" key="10">
    <source>
        <dbReference type="Proteomes" id="UP000703315"/>
    </source>
</evidence>
<evidence type="ECO:0000256" key="4">
    <source>
        <dbReference type="ARBA" id="ARBA00022655"/>
    </source>
</evidence>
<keyword evidence="5 8" id="KW-0547">Nucleotide-binding</keyword>
<reference evidence="9" key="2">
    <citation type="submission" date="2021-09" db="EMBL/GenBank/DDBJ databases">
        <authorList>
            <person name="Gilroy R."/>
        </authorList>
    </citation>
    <scope>NUCLEOTIDE SEQUENCE</scope>
    <source>
        <strain evidence="9">ChiHjej13B12-14962</strain>
    </source>
</reference>
<comment type="caution">
    <text evidence="9">The sequence shown here is derived from an EMBL/GenBank/DDBJ whole genome shotgun (WGS) entry which is preliminary data.</text>
</comment>
<dbReference type="GO" id="GO:0015940">
    <property type="term" value="P:pantothenate biosynthetic process"/>
    <property type="evidence" value="ECO:0007669"/>
    <property type="project" value="UniProtKB-UniRule"/>
</dbReference>
<reference evidence="9" key="1">
    <citation type="journal article" date="2021" name="PeerJ">
        <title>Extensive microbial diversity within the chicken gut microbiome revealed by metagenomics and culture.</title>
        <authorList>
            <person name="Gilroy R."/>
            <person name="Ravi A."/>
            <person name="Getino M."/>
            <person name="Pursley I."/>
            <person name="Horton D.L."/>
            <person name="Alikhan N.F."/>
            <person name="Baker D."/>
            <person name="Gharbi K."/>
            <person name="Hall N."/>
            <person name="Watson M."/>
            <person name="Adriaenssens E.M."/>
            <person name="Foster-Nyarko E."/>
            <person name="Jarju S."/>
            <person name="Secka A."/>
            <person name="Antonio M."/>
            <person name="Oren A."/>
            <person name="Chaudhuri R.R."/>
            <person name="La Ragione R."/>
            <person name="Hildebrand F."/>
            <person name="Pallen M.J."/>
        </authorList>
    </citation>
    <scope>NUCLEOTIDE SEQUENCE</scope>
    <source>
        <strain evidence="9">ChiHjej13B12-14962</strain>
    </source>
</reference>
<dbReference type="Gene3D" id="3.30.1300.10">
    <property type="entry name" value="Pantoate-beta-alanine ligase, C-terminal domain"/>
    <property type="match status" value="1"/>
</dbReference>
<feature type="binding site" evidence="8">
    <location>
        <position position="196"/>
    </location>
    <ligand>
        <name>ATP</name>
        <dbReference type="ChEBI" id="CHEBI:30616"/>
    </ligand>
</feature>
<organism evidence="9 10">
    <name type="scientific">Enteractinococcus helveticum</name>
    <dbReference type="NCBI Taxonomy" id="1837282"/>
    <lineage>
        <taxon>Bacteria</taxon>
        <taxon>Bacillati</taxon>
        <taxon>Actinomycetota</taxon>
        <taxon>Actinomycetes</taxon>
        <taxon>Micrococcales</taxon>
        <taxon>Micrococcaceae</taxon>
    </lineage>
</organism>